<keyword evidence="3" id="KW-1185">Reference proteome</keyword>
<name>A0AAV3RU37_LITER</name>
<evidence type="ECO:0000313" key="2">
    <source>
        <dbReference type="EMBL" id="GAA0184390.1"/>
    </source>
</evidence>
<evidence type="ECO:0000256" key="1">
    <source>
        <dbReference type="SAM" id="MobiDB-lite"/>
    </source>
</evidence>
<feature type="compositionally biased region" description="Basic and acidic residues" evidence="1">
    <location>
        <begin position="1"/>
        <end position="31"/>
    </location>
</feature>
<sequence>MPKKSNKEYGHYPRERGASPPRGENRNRLDPAPRLGGRIDTISGGCAGGGDSRNSRKNYARREVYSSSSAPICIETISFSYAELQVLELPHDDLVVIGPVIANYTVEMMLANTGSSSIFCTYLPMTN</sequence>
<dbReference type="Proteomes" id="UP001454036">
    <property type="component" value="Unassembled WGS sequence"/>
</dbReference>
<protein>
    <submittedName>
        <fullName evidence="2">Uncharacterized protein</fullName>
    </submittedName>
</protein>
<organism evidence="2 3">
    <name type="scientific">Lithospermum erythrorhizon</name>
    <name type="common">Purple gromwell</name>
    <name type="synonym">Lithospermum officinale var. erythrorhizon</name>
    <dbReference type="NCBI Taxonomy" id="34254"/>
    <lineage>
        <taxon>Eukaryota</taxon>
        <taxon>Viridiplantae</taxon>
        <taxon>Streptophyta</taxon>
        <taxon>Embryophyta</taxon>
        <taxon>Tracheophyta</taxon>
        <taxon>Spermatophyta</taxon>
        <taxon>Magnoliopsida</taxon>
        <taxon>eudicotyledons</taxon>
        <taxon>Gunneridae</taxon>
        <taxon>Pentapetalae</taxon>
        <taxon>asterids</taxon>
        <taxon>lamiids</taxon>
        <taxon>Boraginales</taxon>
        <taxon>Boraginaceae</taxon>
        <taxon>Boraginoideae</taxon>
        <taxon>Lithospermeae</taxon>
        <taxon>Lithospermum</taxon>
    </lineage>
</organism>
<feature type="region of interest" description="Disordered" evidence="1">
    <location>
        <begin position="1"/>
        <end position="61"/>
    </location>
</feature>
<comment type="caution">
    <text evidence="2">The sequence shown here is derived from an EMBL/GenBank/DDBJ whole genome shotgun (WGS) entry which is preliminary data.</text>
</comment>
<dbReference type="EMBL" id="BAABME010011860">
    <property type="protein sequence ID" value="GAA0184390.1"/>
    <property type="molecule type" value="Genomic_DNA"/>
</dbReference>
<accession>A0AAV3RU37</accession>
<evidence type="ECO:0000313" key="3">
    <source>
        <dbReference type="Proteomes" id="UP001454036"/>
    </source>
</evidence>
<proteinExistence type="predicted"/>
<gene>
    <name evidence="2" type="ORF">LIER_31678</name>
</gene>
<reference evidence="2 3" key="1">
    <citation type="submission" date="2024-01" db="EMBL/GenBank/DDBJ databases">
        <title>The complete chloroplast genome sequence of Lithospermum erythrorhizon: insights into the phylogenetic relationship among Boraginaceae species and the maternal lineages of purple gromwells.</title>
        <authorList>
            <person name="Okada T."/>
            <person name="Watanabe K."/>
        </authorList>
    </citation>
    <scope>NUCLEOTIDE SEQUENCE [LARGE SCALE GENOMIC DNA]</scope>
</reference>
<dbReference type="AlphaFoldDB" id="A0AAV3RU37"/>